<sequence>MFPFFSCDSCLIALTPFIVWYSVFVYKKLNSRLYAYLRVYWIGKSTQSRTRIISQLLIAKMDKTNDMIRTPVIGNDTKDHQHVHLLNTKPPLLAGFRKKLSQSPRSSTLAISPAVHQYNSHGFDTDTSFESPVGGAPGGGDSLFMSPDRDSSSKSGSASKESGKQNISQAERLRLWRHDAYLQHHYKTAEFIGDKVLSLTKDPNDAFWLAQVHYSTGQYARARQLLSEDRLSESVSCRYLAALCLTKMERWEEALQLVGDSNPFTSSVFHSVKSQDHGIKLEASMCYLRGQIYSNQNCFDKARDCYREAVLVDPKCFEAFDELVSNHLLSPEEEWDLLTSLQFNELDDNADFVKSLYTIRISKYLHSDKITDAEALLAEDYSLDANGDILQSRADLLFLQCAFSECMAVCEKIMALDAYKLAALPNYVACLHELGGKNKLFLVAHQMADQHPDEPVTWLSVAMYYLSTNRISLARRYFSKASMMSPNFVQAWIGFAHTFAIEGEHEQAISAYSTAARLFLGSHLPSLYLGMQHLHLNNFNLAEEYLESSFNICKSDPLLLNEIGVTHYHKSNFSRAEAFFLDALRASEVIKSEPQAWLSIHANLGHVYRRTRQFAKSLEHFEDVLCSNPTDHNVQSAVGLVHLQMGNISEAINYFHKALSIVPADPVATDLLGRAMEENVKRGIGVLAPSSPDVSRINTSNIIIPGGTPKPLVFPDPDAPSSPSMFYNDDSHASMDISE</sequence>
<dbReference type="AlphaFoldDB" id="A0A1D8N7Y2"/>
<dbReference type="InterPro" id="IPR019734">
    <property type="entry name" value="TPR_rpt"/>
</dbReference>
<feature type="region of interest" description="Disordered" evidence="8">
    <location>
        <begin position="126"/>
        <end position="166"/>
    </location>
</feature>
<dbReference type="GO" id="GO:0016567">
    <property type="term" value="P:protein ubiquitination"/>
    <property type="evidence" value="ECO:0007669"/>
    <property type="project" value="EnsemblFungi"/>
</dbReference>
<evidence type="ECO:0000256" key="5">
    <source>
        <dbReference type="ARBA" id="ARBA00022803"/>
    </source>
</evidence>
<dbReference type="Gene3D" id="1.25.40.10">
    <property type="entry name" value="Tetratricopeptide repeat domain"/>
    <property type="match status" value="1"/>
</dbReference>
<dbReference type="GO" id="GO:0005721">
    <property type="term" value="C:pericentric heterochromatin"/>
    <property type="evidence" value="ECO:0007669"/>
    <property type="project" value="EnsemblFungi"/>
</dbReference>
<keyword evidence="3" id="KW-0498">Mitosis</keyword>
<feature type="region of interest" description="Disordered" evidence="8">
    <location>
        <begin position="708"/>
        <end position="739"/>
    </location>
</feature>
<dbReference type="SUPFAM" id="SSF48452">
    <property type="entry name" value="TPR-like"/>
    <property type="match status" value="2"/>
</dbReference>
<feature type="repeat" description="TPR" evidence="7">
    <location>
        <begin position="455"/>
        <end position="488"/>
    </location>
</feature>
<dbReference type="InterPro" id="IPR011990">
    <property type="entry name" value="TPR-like_helical_dom_sf"/>
</dbReference>
<evidence type="ECO:0000256" key="8">
    <source>
        <dbReference type="SAM" id="MobiDB-lite"/>
    </source>
</evidence>
<evidence type="ECO:0000256" key="1">
    <source>
        <dbReference type="ARBA" id="ARBA00022618"/>
    </source>
</evidence>
<dbReference type="GO" id="GO:0005829">
    <property type="term" value="C:cytosol"/>
    <property type="evidence" value="ECO:0007669"/>
    <property type="project" value="EnsemblFungi"/>
</dbReference>
<dbReference type="Pfam" id="PF07719">
    <property type="entry name" value="TPR_2"/>
    <property type="match status" value="1"/>
</dbReference>
<dbReference type="PANTHER" id="PTHR12558:SF9">
    <property type="entry name" value="CELL DIVISION CYCLE PROTEIN 16 HOMOLOG"/>
    <property type="match status" value="1"/>
</dbReference>
<dbReference type="VEuPathDB" id="FungiDB:YALI1_B20242g"/>
<evidence type="ECO:0000256" key="3">
    <source>
        <dbReference type="ARBA" id="ARBA00022776"/>
    </source>
</evidence>
<dbReference type="SMART" id="SM00028">
    <property type="entry name" value="TPR"/>
    <property type="match status" value="8"/>
</dbReference>
<dbReference type="Pfam" id="PF13432">
    <property type="entry name" value="TPR_16"/>
    <property type="match status" value="1"/>
</dbReference>
<dbReference type="KEGG" id="yli:2907321"/>
<feature type="repeat" description="TPR" evidence="7">
    <location>
        <begin position="632"/>
        <end position="665"/>
    </location>
</feature>
<gene>
    <name evidence="9" type="ORF">YALI1_B20242g</name>
</gene>
<dbReference type="GO" id="GO:0032297">
    <property type="term" value="P:negative regulation of DNA-templated DNA replication initiation"/>
    <property type="evidence" value="ECO:0007669"/>
    <property type="project" value="EnsemblFungi"/>
</dbReference>
<accession>A0A1D8N7Y2</accession>
<dbReference type="Pfam" id="PF12895">
    <property type="entry name" value="ANAPC3"/>
    <property type="match status" value="1"/>
</dbReference>
<dbReference type="InterPro" id="IPR013105">
    <property type="entry name" value="TPR_2"/>
</dbReference>
<dbReference type="PANTHER" id="PTHR12558">
    <property type="entry name" value="CELL DIVISION CYCLE 16,23,27"/>
    <property type="match status" value="1"/>
</dbReference>
<keyword evidence="5 7" id="KW-0802">TPR repeat</keyword>
<dbReference type="PROSITE" id="PS50005">
    <property type="entry name" value="TPR"/>
    <property type="match status" value="4"/>
</dbReference>
<evidence type="ECO:0008006" key="11">
    <source>
        <dbReference type="Google" id="ProtNLM"/>
    </source>
</evidence>
<keyword evidence="4" id="KW-0833">Ubl conjugation pathway</keyword>
<evidence type="ECO:0000313" key="9">
    <source>
        <dbReference type="EMBL" id="AOW01742.1"/>
    </source>
</evidence>
<keyword evidence="2" id="KW-0677">Repeat</keyword>
<evidence type="ECO:0000256" key="4">
    <source>
        <dbReference type="ARBA" id="ARBA00022786"/>
    </source>
</evidence>
<evidence type="ECO:0000256" key="6">
    <source>
        <dbReference type="ARBA" id="ARBA00023306"/>
    </source>
</evidence>
<protein>
    <recommendedName>
        <fullName evidence="11">Anaphase-promoting complex subunit cut9</fullName>
    </recommendedName>
</protein>
<dbReference type="GO" id="GO:0045842">
    <property type="term" value="P:positive regulation of mitotic metaphase/anaphase transition"/>
    <property type="evidence" value="ECO:0007669"/>
    <property type="project" value="TreeGrafter"/>
</dbReference>
<keyword evidence="1" id="KW-0132">Cell division</keyword>
<dbReference type="Proteomes" id="UP000182444">
    <property type="component" value="Chromosome 1B"/>
</dbReference>
<organism evidence="9 10">
    <name type="scientific">Yarrowia lipolytica</name>
    <name type="common">Candida lipolytica</name>
    <dbReference type="NCBI Taxonomy" id="4952"/>
    <lineage>
        <taxon>Eukaryota</taxon>
        <taxon>Fungi</taxon>
        <taxon>Dikarya</taxon>
        <taxon>Ascomycota</taxon>
        <taxon>Saccharomycotina</taxon>
        <taxon>Dipodascomycetes</taxon>
        <taxon>Dipodascales</taxon>
        <taxon>Dipodascales incertae sedis</taxon>
        <taxon>Yarrowia</taxon>
    </lineage>
</organism>
<evidence type="ECO:0000313" key="10">
    <source>
        <dbReference type="Proteomes" id="UP000182444"/>
    </source>
</evidence>
<evidence type="ECO:0000256" key="2">
    <source>
        <dbReference type="ARBA" id="ARBA00022737"/>
    </source>
</evidence>
<dbReference type="RefSeq" id="XP_500928.3">
    <property type="nucleotide sequence ID" value="XM_500928.3"/>
</dbReference>
<dbReference type="GO" id="GO:0051301">
    <property type="term" value="P:cell division"/>
    <property type="evidence" value="ECO:0007669"/>
    <property type="project" value="UniProtKB-KW"/>
</dbReference>
<dbReference type="VEuPathDB" id="FungiDB:YALI0_B15378g"/>
<name>A0A1D8N7Y2_YARLL</name>
<proteinExistence type="predicted"/>
<dbReference type="GO" id="GO:0031145">
    <property type="term" value="P:anaphase-promoting complex-dependent catabolic process"/>
    <property type="evidence" value="ECO:0007669"/>
    <property type="project" value="EnsemblFungi"/>
</dbReference>
<dbReference type="GO" id="GO:0005680">
    <property type="term" value="C:anaphase-promoting complex"/>
    <property type="evidence" value="ECO:0007669"/>
    <property type="project" value="EnsemblFungi"/>
</dbReference>
<dbReference type="GO" id="GO:0061630">
    <property type="term" value="F:ubiquitin protein ligase activity"/>
    <property type="evidence" value="ECO:0007669"/>
    <property type="project" value="EnsemblFungi"/>
</dbReference>
<evidence type="ECO:0000256" key="7">
    <source>
        <dbReference type="PROSITE-ProRule" id="PRU00339"/>
    </source>
</evidence>
<keyword evidence="6" id="KW-0131">Cell cycle</keyword>
<feature type="repeat" description="TPR" evidence="7">
    <location>
        <begin position="598"/>
        <end position="631"/>
    </location>
</feature>
<dbReference type="eggNOG" id="KOG1173">
    <property type="taxonomic scope" value="Eukaryota"/>
</dbReference>
<reference evidence="9 10" key="1">
    <citation type="journal article" date="2016" name="PLoS ONE">
        <title>Sequence Assembly of Yarrowia lipolytica Strain W29/CLIB89 Shows Transposable Element Diversity.</title>
        <authorList>
            <person name="Magnan C."/>
            <person name="Yu J."/>
            <person name="Chang I."/>
            <person name="Jahn E."/>
            <person name="Kanomata Y."/>
            <person name="Wu J."/>
            <person name="Zeller M."/>
            <person name="Oakes M."/>
            <person name="Baldi P."/>
            <person name="Sandmeyer S."/>
        </authorList>
    </citation>
    <scope>NUCLEOTIDE SEQUENCE [LARGE SCALE GENOMIC DNA]</scope>
    <source>
        <strain evidence="10">CLIB89(W29)</strain>
    </source>
</reference>
<dbReference type="EMBL" id="CP017554">
    <property type="protein sequence ID" value="AOW01742.1"/>
    <property type="molecule type" value="Genomic_DNA"/>
</dbReference>
<dbReference type="OMA" id="DPFHNNA"/>
<dbReference type="GeneID" id="2907321"/>
<feature type="repeat" description="TPR" evidence="7">
    <location>
        <begin position="283"/>
        <end position="316"/>
    </location>
</feature>